<dbReference type="RefSeq" id="WP_289828449.1">
    <property type="nucleotide sequence ID" value="NZ_JAUEDK010000004.1"/>
</dbReference>
<dbReference type="InterPro" id="IPR036390">
    <property type="entry name" value="WH_DNA-bd_sf"/>
</dbReference>
<keyword evidence="2" id="KW-0805">Transcription regulation</keyword>
<dbReference type="Pfam" id="PF03466">
    <property type="entry name" value="LysR_substrate"/>
    <property type="match status" value="1"/>
</dbReference>
<reference evidence="6" key="1">
    <citation type="submission" date="2023-06" db="EMBL/GenBank/DDBJ databases">
        <authorList>
            <person name="Zhang S."/>
        </authorList>
    </citation>
    <scope>NUCLEOTIDE SEQUENCE</scope>
    <source>
        <strain evidence="6">SG2303</strain>
    </source>
</reference>
<organism evidence="6 7">
    <name type="scientific">Crenobacter oryzisoli</name>
    <dbReference type="NCBI Taxonomy" id="3056844"/>
    <lineage>
        <taxon>Bacteria</taxon>
        <taxon>Pseudomonadati</taxon>
        <taxon>Pseudomonadota</taxon>
        <taxon>Betaproteobacteria</taxon>
        <taxon>Neisseriales</taxon>
        <taxon>Neisseriaceae</taxon>
        <taxon>Crenobacter</taxon>
    </lineage>
</organism>
<proteinExistence type="inferred from homology"/>
<comment type="similarity">
    <text evidence="1">Belongs to the LysR transcriptional regulatory family.</text>
</comment>
<dbReference type="Proteomes" id="UP001168540">
    <property type="component" value="Unassembled WGS sequence"/>
</dbReference>
<dbReference type="Pfam" id="PF00126">
    <property type="entry name" value="HTH_1"/>
    <property type="match status" value="1"/>
</dbReference>
<dbReference type="InterPro" id="IPR036388">
    <property type="entry name" value="WH-like_DNA-bd_sf"/>
</dbReference>
<dbReference type="SUPFAM" id="SSF46785">
    <property type="entry name" value="Winged helix' DNA-binding domain"/>
    <property type="match status" value="1"/>
</dbReference>
<keyword evidence="3" id="KW-0238">DNA-binding</keyword>
<evidence type="ECO:0000256" key="1">
    <source>
        <dbReference type="ARBA" id="ARBA00009437"/>
    </source>
</evidence>
<keyword evidence="7" id="KW-1185">Reference proteome</keyword>
<dbReference type="EMBL" id="JAUEDK010000004">
    <property type="protein sequence ID" value="MDN0073901.1"/>
    <property type="molecule type" value="Genomic_DNA"/>
</dbReference>
<feature type="domain" description="HTH lysR-type" evidence="5">
    <location>
        <begin position="8"/>
        <end position="65"/>
    </location>
</feature>
<evidence type="ECO:0000256" key="3">
    <source>
        <dbReference type="ARBA" id="ARBA00023125"/>
    </source>
</evidence>
<dbReference type="PANTHER" id="PTHR30126:SF98">
    <property type="entry name" value="HTH-TYPE TRANSCRIPTIONAL ACTIVATOR BAUR"/>
    <property type="match status" value="1"/>
</dbReference>
<dbReference type="SUPFAM" id="SSF53850">
    <property type="entry name" value="Periplasmic binding protein-like II"/>
    <property type="match status" value="1"/>
</dbReference>
<dbReference type="InterPro" id="IPR000847">
    <property type="entry name" value="LysR_HTH_N"/>
</dbReference>
<keyword evidence="4" id="KW-0804">Transcription</keyword>
<name>A0ABT7XJE5_9NEIS</name>
<accession>A0ABT7XJE5</accession>
<evidence type="ECO:0000259" key="5">
    <source>
        <dbReference type="PROSITE" id="PS50931"/>
    </source>
</evidence>
<dbReference type="Gene3D" id="3.40.190.290">
    <property type="match status" value="1"/>
</dbReference>
<evidence type="ECO:0000313" key="6">
    <source>
        <dbReference type="EMBL" id="MDN0073901.1"/>
    </source>
</evidence>
<comment type="caution">
    <text evidence="6">The sequence shown here is derived from an EMBL/GenBank/DDBJ whole genome shotgun (WGS) entry which is preliminary data.</text>
</comment>
<dbReference type="Gene3D" id="1.10.10.10">
    <property type="entry name" value="Winged helix-like DNA-binding domain superfamily/Winged helix DNA-binding domain"/>
    <property type="match status" value="1"/>
</dbReference>
<evidence type="ECO:0000256" key="2">
    <source>
        <dbReference type="ARBA" id="ARBA00023015"/>
    </source>
</evidence>
<sequence>MLRTISDLDLRLLRVFLAVVDAGGVTPAQTTLNVGQSTISAQLSTLETRLGYRLCERGRSGFRLTPRGERMVDLARELLAVVDDIGERARNMGRQLVGTLHLGLIGHTPMSHNARISQAIARFKERSQAVRFSISVRAPGELEEKLLSGEIEVAVGYFWHRVTSLSYTRLFVERQVAYCGQGHPLFERAGTLTHDEVTAHEWAWRSYPLPEAQLTLPAGAITALADNMEAVAVFILSGHHLGFLPEHFARPYVEQGLLRALNPERFHYEVPFHMVTRQGRHSDVVAAFIEDLQAVHLGGGSVLLPD</sequence>
<dbReference type="InterPro" id="IPR005119">
    <property type="entry name" value="LysR_subst-bd"/>
</dbReference>
<evidence type="ECO:0000256" key="4">
    <source>
        <dbReference type="ARBA" id="ARBA00023163"/>
    </source>
</evidence>
<dbReference type="PROSITE" id="PS50931">
    <property type="entry name" value="HTH_LYSR"/>
    <property type="match status" value="1"/>
</dbReference>
<protein>
    <submittedName>
        <fullName evidence="6">LysR family transcriptional regulator</fullName>
    </submittedName>
</protein>
<gene>
    <name evidence="6" type="ORF">QU481_03215</name>
</gene>
<dbReference type="CDD" id="cd05466">
    <property type="entry name" value="PBP2_LTTR_substrate"/>
    <property type="match status" value="1"/>
</dbReference>
<evidence type="ECO:0000313" key="7">
    <source>
        <dbReference type="Proteomes" id="UP001168540"/>
    </source>
</evidence>
<dbReference type="PANTHER" id="PTHR30126">
    <property type="entry name" value="HTH-TYPE TRANSCRIPTIONAL REGULATOR"/>
    <property type="match status" value="1"/>
</dbReference>